<dbReference type="Gene3D" id="1.10.246.20">
    <property type="entry name" value="Coactivator CBP, KIX domain"/>
    <property type="match status" value="1"/>
</dbReference>
<evidence type="ECO:0000259" key="3">
    <source>
        <dbReference type="Pfam" id="PF16987"/>
    </source>
</evidence>
<name>A0A151SPL4_CAJCA</name>
<keyword evidence="2" id="KW-0539">Nucleus</keyword>
<dbReference type="EMBL" id="CM003613">
    <property type="protein sequence ID" value="KYP56774.1"/>
    <property type="molecule type" value="Genomic_DNA"/>
</dbReference>
<dbReference type="GO" id="GO:0003713">
    <property type="term" value="F:transcription coactivator activity"/>
    <property type="evidence" value="ECO:0007669"/>
    <property type="project" value="InterPro"/>
</dbReference>
<comment type="subcellular location">
    <subcellularLocation>
        <location evidence="1">Nucleus</location>
    </subcellularLocation>
</comment>
<dbReference type="AlphaFoldDB" id="A0A151SPL4"/>
<dbReference type="GO" id="GO:0005634">
    <property type="term" value="C:nucleus"/>
    <property type="evidence" value="ECO:0007669"/>
    <property type="project" value="UniProtKB-SubCell"/>
</dbReference>
<dbReference type="InterPro" id="IPR044661">
    <property type="entry name" value="MED15a/b/c-like"/>
</dbReference>
<dbReference type="PANTHER" id="PTHR33137:SF4">
    <property type="entry name" value="MEDIATOR OF RNA POLYMERASE II TRANSCRIPTION SUBUNIT 15A-RELATED"/>
    <property type="match status" value="1"/>
</dbReference>
<dbReference type="PANTHER" id="PTHR33137">
    <property type="entry name" value="MEDIATOR OF RNA POLYMERASE II TRANSCRIPTION SUBUNIT 15A-RELATED"/>
    <property type="match status" value="1"/>
</dbReference>
<dbReference type="Proteomes" id="UP000075243">
    <property type="component" value="Chromosome 11"/>
</dbReference>
<dbReference type="Pfam" id="PF16987">
    <property type="entry name" value="KIX_2"/>
    <property type="match status" value="1"/>
</dbReference>
<reference evidence="4 5" key="1">
    <citation type="journal article" date="2012" name="Nat. Biotechnol.">
        <title>Draft genome sequence of pigeonpea (Cajanus cajan), an orphan legume crop of resource-poor farmers.</title>
        <authorList>
            <person name="Varshney R.K."/>
            <person name="Chen W."/>
            <person name="Li Y."/>
            <person name="Bharti A.K."/>
            <person name="Saxena R.K."/>
            <person name="Schlueter J.A."/>
            <person name="Donoghue M.T."/>
            <person name="Azam S."/>
            <person name="Fan G."/>
            <person name="Whaley A.M."/>
            <person name="Farmer A.D."/>
            <person name="Sheridan J."/>
            <person name="Iwata A."/>
            <person name="Tuteja R."/>
            <person name="Penmetsa R.V."/>
            <person name="Wu W."/>
            <person name="Upadhyaya H.D."/>
            <person name="Yang S.P."/>
            <person name="Shah T."/>
            <person name="Saxena K.B."/>
            <person name="Michael T."/>
            <person name="McCombie W.R."/>
            <person name="Yang B."/>
            <person name="Zhang G."/>
            <person name="Yang H."/>
            <person name="Wang J."/>
            <person name="Spillane C."/>
            <person name="Cook D.R."/>
            <person name="May G.D."/>
            <person name="Xu X."/>
            <person name="Jackson S.A."/>
        </authorList>
    </citation>
    <scope>NUCLEOTIDE SEQUENCE [LARGE SCALE GENOMIC DNA]</scope>
    <source>
        <strain evidence="5">cv. Asha</strain>
    </source>
</reference>
<dbReference type="OMA" id="RIINQIM"/>
<accession>A0A151SPL4</accession>
<feature type="domain" description="Mediator complex subunit 15 KIX" evidence="3">
    <location>
        <begin position="1"/>
        <end position="58"/>
    </location>
</feature>
<evidence type="ECO:0000256" key="1">
    <source>
        <dbReference type="ARBA" id="ARBA00004123"/>
    </source>
</evidence>
<evidence type="ECO:0000256" key="2">
    <source>
        <dbReference type="ARBA" id="ARBA00023242"/>
    </source>
</evidence>
<gene>
    <name evidence="4" type="ORF">KK1_003021</name>
</gene>
<keyword evidence="5" id="KW-1185">Reference proteome</keyword>
<proteinExistence type="predicted"/>
<protein>
    <recommendedName>
        <fullName evidence="3">Mediator complex subunit 15 KIX domain-containing protein</fullName>
    </recommendedName>
</protein>
<dbReference type="STRING" id="3821.A0A151SPL4"/>
<evidence type="ECO:0000313" key="4">
    <source>
        <dbReference type="EMBL" id="KYP56774.1"/>
    </source>
</evidence>
<dbReference type="GO" id="GO:0031490">
    <property type="term" value="F:chromatin DNA binding"/>
    <property type="evidence" value="ECO:0007669"/>
    <property type="project" value="InterPro"/>
</dbReference>
<dbReference type="InterPro" id="IPR036529">
    <property type="entry name" value="KIX_dom_sf"/>
</dbReference>
<dbReference type="FunFam" id="1.10.246.20:FF:000003">
    <property type="entry name" value="Mediator of RNA polymerase II transcription subunit 15a"/>
    <property type="match status" value="1"/>
</dbReference>
<dbReference type="InterPro" id="IPR036546">
    <property type="entry name" value="MED15_KIX"/>
</dbReference>
<evidence type="ECO:0000313" key="5">
    <source>
        <dbReference type="Proteomes" id="UP000075243"/>
    </source>
</evidence>
<organism evidence="4 5">
    <name type="scientific">Cajanus cajan</name>
    <name type="common">Pigeon pea</name>
    <name type="synonym">Cajanus indicus</name>
    <dbReference type="NCBI Taxonomy" id="3821"/>
    <lineage>
        <taxon>Eukaryota</taxon>
        <taxon>Viridiplantae</taxon>
        <taxon>Streptophyta</taxon>
        <taxon>Embryophyta</taxon>
        <taxon>Tracheophyta</taxon>
        <taxon>Spermatophyta</taxon>
        <taxon>Magnoliopsida</taxon>
        <taxon>eudicotyledons</taxon>
        <taxon>Gunneridae</taxon>
        <taxon>Pentapetalae</taxon>
        <taxon>rosids</taxon>
        <taxon>fabids</taxon>
        <taxon>Fabales</taxon>
        <taxon>Fabaceae</taxon>
        <taxon>Papilionoideae</taxon>
        <taxon>50 kb inversion clade</taxon>
        <taxon>NPAAA clade</taxon>
        <taxon>indigoferoid/millettioid clade</taxon>
        <taxon>Phaseoleae</taxon>
        <taxon>Cajanus</taxon>
    </lineage>
</organism>
<dbReference type="Gramene" id="C.cajan_02952.t">
    <property type="protein sequence ID" value="C.cajan_02952.t"/>
    <property type="gene ID" value="C.cajan_02952"/>
</dbReference>
<sequence>MDTLKRHFPVSGQEGLHELRKIAQRFEEKIFTAATTQADYVRKISPKMLAAETNAQGTVAPNIRPNM</sequence>